<evidence type="ECO:0000313" key="2">
    <source>
        <dbReference type="Proteomes" id="UP000000311"/>
    </source>
</evidence>
<dbReference type="AlphaFoldDB" id="E2A3J6"/>
<dbReference type="Proteomes" id="UP000000311">
    <property type="component" value="Unassembled WGS sequence"/>
</dbReference>
<accession>E2A3J6</accession>
<gene>
    <name evidence="1" type="ORF">EAG_07887</name>
</gene>
<proteinExistence type="predicted"/>
<name>E2A3J6_CAMFO</name>
<protein>
    <submittedName>
        <fullName evidence="1">Uncharacterized protein</fullName>
    </submittedName>
</protein>
<organism evidence="2">
    <name type="scientific">Camponotus floridanus</name>
    <name type="common">Florida carpenter ant</name>
    <dbReference type="NCBI Taxonomy" id="104421"/>
    <lineage>
        <taxon>Eukaryota</taxon>
        <taxon>Metazoa</taxon>
        <taxon>Ecdysozoa</taxon>
        <taxon>Arthropoda</taxon>
        <taxon>Hexapoda</taxon>
        <taxon>Insecta</taxon>
        <taxon>Pterygota</taxon>
        <taxon>Neoptera</taxon>
        <taxon>Endopterygota</taxon>
        <taxon>Hymenoptera</taxon>
        <taxon>Apocrita</taxon>
        <taxon>Aculeata</taxon>
        <taxon>Formicoidea</taxon>
        <taxon>Formicidae</taxon>
        <taxon>Formicinae</taxon>
        <taxon>Camponotus</taxon>
    </lineage>
</organism>
<sequence length="150" mass="16942">MVVLQVTYLRLATLKISCDSVLWIYGKSSSHVKANYGCKSEMGIIVTEMEITMNFSLPHSVGLIRDISHVSLYREERLTFWSYQQLPNSPPSLPNPLHPRQISLHGFTRGGKHPIKPQALATLCANKKTARRQYTTTPGIRKERVGIHSL</sequence>
<reference evidence="1 2" key="1">
    <citation type="journal article" date="2010" name="Science">
        <title>Genomic comparison of the ants Camponotus floridanus and Harpegnathos saltator.</title>
        <authorList>
            <person name="Bonasio R."/>
            <person name="Zhang G."/>
            <person name="Ye C."/>
            <person name="Mutti N.S."/>
            <person name="Fang X."/>
            <person name="Qin N."/>
            <person name="Donahue G."/>
            <person name="Yang P."/>
            <person name="Li Q."/>
            <person name="Li C."/>
            <person name="Zhang P."/>
            <person name="Huang Z."/>
            <person name="Berger S.L."/>
            <person name="Reinberg D."/>
            <person name="Wang J."/>
            <person name="Liebig J."/>
        </authorList>
    </citation>
    <scope>NUCLEOTIDE SEQUENCE [LARGE SCALE GENOMIC DNA]</scope>
    <source>
        <strain evidence="2">C129</strain>
    </source>
</reference>
<keyword evidence="2" id="KW-1185">Reference proteome</keyword>
<dbReference type="InParanoid" id="E2A3J6"/>
<dbReference type="EMBL" id="GL436444">
    <property type="protein sequence ID" value="EFN71978.1"/>
    <property type="molecule type" value="Genomic_DNA"/>
</dbReference>
<evidence type="ECO:0000313" key="1">
    <source>
        <dbReference type="EMBL" id="EFN71978.1"/>
    </source>
</evidence>